<reference evidence="3" key="1">
    <citation type="submission" date="2025-08" db="UniProtKB">
        <authorList>
            <consortium name="RefSeq"/>
        </authorList>
    </citation>
    <scope>IDENTIFICATION</scope>
</reference>
<keyword evidence="1" id="KW-0732">Signal</keyword>
<evidence type="ECO:0000256" key="1">
    <source>
        <dbReference type="SAM" id="SignalP"/>
    </source>
</evidence>
<organism evidence="2 3">
    <name type="scientific">Cyclospora cayetanensis</name>
    <dbReference type="NCBI Taxonomy" id="88456"/>
    <lineage>
        <taxon>Eukaryota</taxon>
        <taxon>Sar</taxon>
        <taxon>Alveolata</taxon>
        <taxon>Apicomplexa</taxon>
        <taxon>Conoidasida</taxon>
        <taxon>Coccidia</taxon>
        <taxon>Eucoccidiorida</taxon>
        <taxon>Eimeriorina</taxon>
        <taxon>Eimeriidae</taxon>
        <taxon>Cyclospora</taxon>
    </lineage>
</organism>
<evidence type="ECO:0000313" key="3">
    <source>
        <dbReference type="RefSeq" id="XP_026190402.1"/>
    </source>
</evidence>
<dbReference type="GeneID" id="34618274"/>
<keyword evidence="2" id="KW-1185">Reference proteome</keyword>
<evidence type="ECO:0000313" key="2">
    <source>
        <dbReference type="Proteomes" id="UP000515125"/>
    </source>
</evidence>
<sequence>MRPLLLLSSSLLVGLLSDTPQDVLTPDAFLPCSAGAAEAAGEEGSNLAEKGATGNAVAQEAVSTSSVKAATEGTNGSWFSSFMEHLAYAAAAQSAAASGIAVYPTLAPPLSPPAAIVAAPEAEASAVQAGTTAAPAEGWNWRDAVTAFFDKVERRLEEGGPALYAEVYDFTL</sequence>
<accession>A0A6P6RSB6</accession>
<gene>
    <name evidence="3" type="primary">LOC34618274</name>
</gene>
<proteinExistence type="predicted"/>
<feature type="chain" id="PRO_5027775181" evidence="1">
    <location>
        <begin position="18"/>
        <end position="172"/>
    </location>
</feature>
<feature type="signal peptide" evidence="1">
    <location>
        <begin position="1"/>
        <end position="17"/>
    </location>
</feature>
<name>A0A6P6RSB6_9EIME</name>
<dbReference type="RefSeq" id="XP_026190402.1">
    <property type="nucleotide sequence ID" value="XM_026334617.1"/>
</dbReference>
<protein>
    <submittedName>
        <fullName evidence="3">Uncharacterized protein LOC34618274</fullName>
    </submittedName>
</protein>
<dbReference type="OrthoDB" id="348840at2759"/>
<dbReference type="AlphaFoldDB" id="A0A6P6RSB6"/>
<dbReference type="Proteomes" id="UP000515125">
    <property type="component" value="Unplaced"/>
</dbReference>